<dbReference type="Proteomes" id="UP001058120">
    <property type="component" value="Chromosome"/>
</dbReference>
<keyword evidence="3" id="KW-0540">Nuclease</keyword>
<keyword evidence="3" id="KW-0255">Endonuclease</keyword>
<sequence length="928" mass="108103">MELFLEQLPHQEEALQCILKEFSQKDNSRRKAEANPDVQVKNFIDVKMETGTGKTYVYTRIMYELFAEYGLQKFIIVVPSLAIKEGTKNFIEAQYVQKHLNEVLKTNYTVALSVINSKDFETKKGRKTIPSHLKDFLDGSMHEKNTVFCLLINDAMLRSMETKEFDQTLLDSYSKIYPAIKAIKPIIIIDEPHRFKQDNKAMRSIQELAPQCILRFGATFPEIEVGTGKNKQKKIDYKNLVYDLNALSSFNQRLVKGVNIQYPSLIKEESSIYKVVGLTNTALTLKKDNKEYQIEKGELLPDDFGGNLYYVGGKEKLLSNGLNLESNMQLVSDVFLQSYQEILLKQAIDTHFKKEKENWEENIKTLSLFFIDDIKSYRNKENEGWLKQKFEELLKHKLEALIKEETNQEYKEFLKESLKNIGQTHAGYFAEDTGKADEEIQKQIDDILRNKSEMLSFKDKNSAWVVRRFFFSKWTLREGWDNPNIFVITKLRKSGSEISKIQEVGRGLRLPVNASGKRMSNTDKDYYLDLIIDWSEKDFAQSLKEEIVSDNKQLYKKITDELCDIVLHKQGKECTEKNRDELFISLLTEKIINREGEITNFEEFVKYLPEEYVLKENIITENGRKNSKVKLRKENWEKIRELWKQITKRFMVEYDQIPNEDLKNILKHSLKNNAFQLNSGTIVHKKLVVENGMLVIKETTEDLNFPVGTLPYGVFLQKLSMVTNIPVHIIHKAMSELYPDGVNKEQFNINSVNNINVNFEKEFAEYFSTRYEYNSLDFIAATSLMKDGVFLDEIEQNLLGLKEDKTFEVEKNYLYDKKVFDSGIEQDILKEAPQKEVLVFGKLPRRSVKVPLYTGGTTSPDFVYAIKNNKQVQVGLIVEAKSDNLREKEISAINAQEKYFKQFDKIKWKKVTSVNEFRNCLKSLIKEE</sequence>
<dbReference type="EMBL" id="CP065938">
    <property type="protein sequence ID" value="UWX05451.1"/>
    <property type="molecule type" value="Genomic_DNA"/>
</dbReference>
<reference evidence="3" key="1">
    <citation type="submission" date="2020-12" db="EMBL/GenBank/DDBJ databases">
        <title>Taurinivorans muris gen. nov., sp. nov., fundamental and realized metabolic niche of a ubiquitous sulfidogenic bacterium in the murine intestine.</title>
        <authorList>
            <person name="Ye H."/>
            <person name="Hanson B.T."/>
            <person name="Loy A."/>
        </authorList>
    </citation>
    <scope>NUCLEOTIDE SEQUENCE</scope>
    <source>
        <strain evidence="3">LT0009</strain>
    </source>
</reference>
<dbReference type="Pfam" id="PF19778">
    <property type="entry name" value="RE_endonuc"/>
    <property type="match status" value="1"/>
</dbReference>
<name>A0ABY5Y1Q8_9BACT</name>
<evidence type="ECO:0000259" key="1">
    <source>
        <dbReference type="Pfam" id="PF04851"/>
    </source>
</evidence>
<dbReference type="InterPro" id="IPR027417">
    <property type="entry name" value="P-loop_NTPase"/>
</dbReference>
<dbReference type="InterPro" id="IPR050742">
    <property type="entry name" value="Helicase_Restrict-Modif_Enz"/>
</dbReference>
<feature type="domain" description="Helicase/UvrB N-terminal" evidence="1">
    <location>
        <begin position="8"/>
        <end position="221"/>
    </location>
</feature>
<feature type="domain" description="Type III restriction enzyme C-terminal endonuclease" evidence="2">
    <location>
        <begin position="812"/>
        <end position="913"/>
    </location>
</feature>
<accession>A0ABY5Y1Q8</accession>
<dbReference type="RefSeq" id="WP_334315030.1">
    <property type="nucleotide sequence ID" value="NZ_CP065938.1"/>
</dbReference>
<dbReference type="PANTHER" id="PTHR47396">
    <property type="entry name" value="TYPE I RESTRICTION ENZYME ECOKI R PROTEIN"/>
    <property type="match status" value="1"/>
</dbReference>
<evidence type="ECO:0000313" key="4">
    <source>
        <dbReference type="Proteomes" id="UP001058120"/>
    </source>
</evidence>
<keyword evidence="3" id="KW-0378">Hydrolase</keyword>
<dbReference type="InterPro" id="IPR006935">
    <property type="entry name" value="Helicase/UvrB_N"/>
</dbReference>
<evidence type="ECO:0000313" key="3">
    <source>
        <dbReference type="EMBL" id="UWX05451.1"/>
    </source>
</evidence>
<dbReference type="Pfam" id="PF04851">
    <property type="entry name" value="ResIII"/>
    <property type="match status" value="1"/>
</dbReference>
<dbReference type="InterPro" id="IPR045572">
    <property type="entry name" value="RE_endonuc_C"/>
</dbReference>
<organism evidence="3 4">
    <name type="scientific">Taurinivorans muris</name>
    <dbReference type="NCBI Taxonomy" id="2787751"/>
    <lineage>
        <taxon>Bacteria</taxon>
        <taxon>Pseudomonadati</taxon>
        <taxon>Thermodesulfobacteriota</taxon>
        <taxon>Desulfovibrionia</taxon>
        <taxon>Desulfovibrionales</taxon>
        <taxon>Desulfovibrionaceae</taxon>
        <taxon>Taurinivorans</taxon>
    </lineage>
</organism>
<proteinExistence type="predicted"/>
<dbReference type="CDD" id="cd18785">
    <property type="entry name" value="SF2_C"/>
    <property type="match status" value="1"/>
</dbReference>
<keyword evidence="4" id="KW-1185">Reference proteome</keyword>
<dbReference type="NCBIfam" id="NF012027">
    <property type="entry name" value="PRK15483.1"/>
    <property type="match status" value="1"/>
</dbReference>
<gene>
    <name evidence="3" type="ORF">JBF11_08370</name>
</gene>
<protein>
    <submittedName>
        <fullName evidence="3">Type III restriction-modification system endonuclease</fullName>
    </submittedName>
</protein>
<evidence type="ECO:0000259" key="2">
    <source>
        <dbReference type="Pfam" id="PF19778"/>
    </source>
</evidence>
<dbReference type="GO" id="GO:0004519">
    <property type="term" value="F:endonuclease activity"/>
    <property type="evidence" value="ECO:0007669"/>
    <property type="project" value="UniProtKB-KW"/>
</dbReference>
<dbReference type="Gene3D" id="3.40.50.300">
    <property type="entry name" value="P-loop containing nucleotide triphosphate hydrolases"/>
    <property type="match status" value="2"/>
</dbReference>
<dbReference type="PANTHER" id="PTHR47396:SF1">
    <property type="entry name" value="ATP-DEPENDENT HELICASE IRC3-RELATED"/>
    <property type="match status" value="1"/>
</dbReference>
<dbReference type="SUPFAM" id="SSF52540">
    <property type="entry name" value="P-loop containing nucleoside triphosphate hydrolases"/>
    <property type="match status" value="2"/>
</dbReference>